<dbReference type="SUPFAM" id="SSF53474">
    <property type="entry name" value="alpha/beta-Hydrolases"/>
    <property type="match status" value="1"/>
</dbReference>
<keyword evidence="2" id="KW-0378">Hydrolase</keyword>
<sequence>MVRLELDVQVAMRDGTKLSTDIWIPDDAPAPVLLVRTPYGKHTVPVLGHPLLPSFFAALEAGYALVWQDCRGTFGSSGIFTPMVDEPSDGTDAVEWIREQPWCNGTVGTFGPSYLGFTQWATASQRPPGSTPWCRW</sequence>
<dbReference type="InterPro" id="IPR000383">
    <property type="entry name" value="Xaa-Pro-like_dom"/>
</dbReference>
<gene>
    <name evidence="2" type="ORF">BKA16_004669</name>
</gene>
<evidence type="ECO:0000259" key="1">
    <source>
        <dbReference type="Pfam" id="PF02129"/>
    </source>
</evidence>
<comment type="caution">
    <text evidence="2">The sequence shown here is derived from an EMBL/GenBank/DDBJ whole genome shotgun (WGS) entry which is preliminary data.</text>
</comment>
<evidence type="ECO:0000313" key="3">
    <source>
        <dbReference type="Proteomes" id="UP000551501"/>
    </source>
</evidence>
<dbReference type="NCBIfam" id="TIGR00976">
    <property type="entry name" value="CocE_NonD"/>
    <property type="match status" value="1"/>
</dbReference>
<dbReference type="AlphaFoldDB" id="A0A840F5V8"/>
<dbReference type="InterPro" id="IPR005674">
    <property type="entry name" value="CocE/Ser_esterase"/>
</dbReference>
<dbReference type="InterPro" id="IPR029058">
    <property type="entry name" value="AB_hydrolase_fold"/>
</dbReference>
<accession>A0A840F5V8</accession>
<evidence type="ECO:0000313" key="2">
    <source>
        <dbReference type="EMBL" id="MBB4138044.1"/>
    </source>
</evidence>
<dbReference type="Gene3D" id="3.40.50.1820">
    <property type="entry name" value="alpha/beta hydrolase"/>
    <property type="match status" value="1"/>
</dbReference>
<keyword evidence="3" id="KW-1185">Reference proteome</keyword>
<proteinExistence type="predicted"/>
<dbReference type="PANTHER" id="PTHR43056:SF10">
    <property type="entry name" value="COCE_NOND FAMILY, PUTATIVE (AFU_ORTHOLOGUE AFUA_7G00600)-RELATED"/>
    <property type="match status" value="1"/>
</dbReference>
<dbReference type="PANTHER" id="PTHR43056">
    <property type="entry name" value="PEPTIDASE S9 PROLYL OLIGOPEPTIDASE"/>
    <property type="match status" value="1"/>
</dbReference>
<dbReference type="Pfam" id="PF02129">
    <property type="entry name" value="Peptidase_S15"/>
    <property type="match status" value="1"/>
</dbReference>
<dbReference type="InterPro" id="IPR050585">
    <property type="entry name" value="Xaa-Pro_dipeptidyl-ppase/CocE"/>
</dbReference>
<dbReference type="EMBL" id="JACIFP010000002">
    <property type="protein sequence ID" value="MBB4138044.1"/>
    <property type="molecule type" value="Genomic_DNA"/>
</dbReference>
<dbReference type="GO" id="GO:0016787">
    <property type="term" value="F:hydrolase activity"/>
    <property type="evidence" value="ECO:0007669"/>
    <property type="project" value="UniProtKB-KW"/>
</dbReference>
<feature type="domain" description="Xaa-Pro dipeptidyl-peptidase-like" evidence="1">
    <location>
        <begin position="14"/>
        <end position="129"/>
    </location>
</feature>
<reference evidence="2 3" key="1">
    <citation type="submission" date="2020-08" db="EMBL/GenBank/DDBJ databases">
        <title>Sequencing the genomes of 1000 actinobacteria strains.</title>
        <authorList>
            <person name="Klenk H.-P."/>
        </authorList>
    </citation>
    <scope>NUCLEOTIDE SEQUENCE [LARGE SCALE GENOMIC DNA]</scope>
    <source>
        <strain evidence="2 3">DSM 45298</strain>
    </source>
</reference>
<organism evidence="2 3">
    <name type="scientific">Gordonia humi</name>
    <dbReference type="NCBI Taxonomy" id="686429"/>
    <lineage>
        <taxon>Bacteria</taxon>
        <taxon>Bacillati</taxon>
        <taxon>Actinomycetota</taxon>
        <taxon>Actinomycetes</taxon>
        <taxon>Mycobacteriales</taxon>
        <taxon>Gordoniaceae</taxon>
        <taxon>Gordonia</taxon>
    </lineage>
</organism>
<protein>
    <submittedName>
        <fullName evidence="2">Putative CocE/NonD family hydrolase</fullName>
    </submittedName>
</protein>
<dbReference type="Proteomes" id="UP000551501">
    <property type="component" value="Unassembled WGS sequence"/>
</dbReference>
<name>A0A840F5V8_9ACTN</name>